<reference evidence="2" key="1">
    <citation type="submission" date="2016-11" db="UniProtKB">
        <authorList>
            <consortium name="WormBaseParasite"/>
        </authorList>
    </citation>
    <scope>IDENTIFICATION</scope>
</reference>
<dbReference type="AlphaFoldDB" id="A0A1I7WU65"/>
<evidence type="ECO:0000313" key="1">
    <source>
        <dbReference type="Proteomes" id="UP000095283"/>
    </source>
</evidence>
<name>A0A1I7WU65_HETBA</name>
<evidence type="ECO:0000313" key="2">
    <source>
        <dbReference type="WBParaSite" id="Hba_08731"/>
    </source>
</evidence>
<sequence>MPEEDEFIKYYEYLEGETGLISALQKCFYIMMRL</sequence>
<keyword evidence="1" id="KW-1185">Reference proteome</keyword>
<organism evidence="1 2">
    <name type="scientific">Heterorhabditis bacteriophora</name>
    <name type="common">Entomopathogenic nematode worm</name>
    <dbReference type="NCBI Taxonomy" id="37862"/>
    <lineage>
        <taxon>Eukaryota</taxon>
        <taxon>Metazoa</taxon>
        <taxon>Ecdysozoa</taxon>
        <taxon>Nematoda</taxon>
        <taxon>Chromadorea</taxon>
        <taxon>Rhabditida</taxon>
        <taxon>Rhabditina</taxon>
        <taxon>Rhabditomorpha</taxon>
        <taxon>Strongyloidea</taxon>
        <taxon>Heterorhabditidae</taxon>
        <taxon>Heterorhabditis</taxon>
    </lineage>
</organism>
<accession>A0A1I7WU65</accession>
<protein>
    <submittedName>
        <fullName evidence="2">RNA polymerase sigma factor</fullName>
    </submittedName>
</protein>
<dbReference type="WBParaSite" id="Hba_08731">
    <property type="protein sequence ID" value="Hba_08731"/>
    <property type="gene ID" value="Hba_08731"/>
</dbReference>
<dbReference type="Proteomes" id="UP000095283">
    <property type="component" value="Unplaced"/>
</dbReference>
<proteinExistence type="predicted"/>